<dbReference type="AlphaFoldDB" id="A0A6C0HBI8"/>
<evidence type="ECO:0000259" key="1">
    <source>
        <dbReference type="PROSITE" id="PS50011"/>
    </source>
</evidence>
<dbReference type="InterPro" id="IPR008271">
    <property type="entry name" value="Ser/Thr_kinase_AS"/>
</dbReference>
<protein>
    <recommendedName>
        <fullName evidence="1">Protein kinase domain-containing protein</fullName>
    </recommendedName>
</protein>
<dbReference type="GO" id="GO:0005524">
    <property type="term" value="F:ATP binding"/>
    <property type="evidence" value="ECO:0007669"/>
    <property type="project" value="InterPro"/>
</dbReference>
<proteinExistence type="predicted"/>
<organism evidence="2">
    <name type="scientific">viral metagenome</name>
    <dbReference type="NCBI Taxonomy" id="1070528"/>
    <lineage>
        <taxon>unclassified sequences</taxon>
        <taxon>metagenomes</taxon>
        <taxon>organismal metagenomes</taxon>
    </lineage>
</organism>
<dbReference type="GO" id="GO:0044773">
    <property type="term" value="P:mitotic DNA damage checkpoint signaling"/>
    <property type="evidence" value="ECO:0007669"/>
    <property type="project" value="TreeGrafter"/>
</dbReference>
<dbReference type="GO" id="GO:0004674">
    <property type="term" value="F:protein serine/threonine kinase activity"/>
    <property type="evidence" value="ECO:0007669"/>
    <property type="project" value="TreeGrafter"/>
</dbReference>
<reference evidence="2" key="1">
    <citation type="journal article" date="2020" name="Nature">
        <title>Giant virus diversity and host interactions through global metagenomics.</title>
        <authorList>
            <person name="Schulz F."/>
            <person name="Roux S."/>
            <person name="Paez-Espino D."/>
            <person name="Jungbluth S."/>
            <person name="Walsh D.A."/>
            <person name="Denef V.J."/>
            <person name="McMahon K.D."/>
            <person name="Konstantinidis K.T."/>
            <person name="Eloe-Fadrosh E.A."/>
            <person name="Kyrpides N.C."/>
            <person name="Woyke T."/>
        </authorList>
    </citation>
    <scope>NUCLEOTIDE SEQUENCE</scope>
    <source>
        <strain evidence="2">GVMAG-M-3300023179-90</strain>
    </source>
</reference>
<dbReference type="InterPro" id="IPR011009">
    <property type="entry name" value="Kinase-like_dom_sf"/>
</dbReference>
<dbReference type="EMBL" id="MN739921">
    <property type="protein sequence ID" value="QHT77747.1"/>
    <property type="molecule type" value="Genomic_DNA"/>
</dbReference>
<feature type="domain" description="Protein kinase" evidence="1">
    <location>
        <begin position="14"/>
        <end position="360"/>
    </location>
</feature>
<dbReference type="GO" id="GO:0005737">
    <property type="term" value="C:cytoplasm"/>
    <property type="evidence" value="ECO:0007669"/>
    <property type="project" value="TreeGrafter"/>
</dbReference>
<dbReference type="InterPro" id="IPR000719">
    <property type="entry name" value="Prot_kinase_dom"/>
</dbReference>
<dbReference type="PROSITE" id="PS00108">
    <property type="entry name" value="PROTEIN_KINASE_ST"/>
    <property type="match status" value="1"/>
</dbReference>
<dbReference type="PANTHER" id="PTHR44167:SF24">
    <property type="entry name" value="SERINE_THREONINE-PROTEIN KINASE CHK2"/>
    <property type="match status" value="1"/>
</dbReference>
<dbReference type="PANTHER" id="PTHR44167">
    <property type="entry name" value="OVARIAN-SPECIFIC SERINE/THREONINE-PROTEIN KINASE LOK-RELATED"/>
    <property type="match status" value="1"/>
</dbReference>
<dbReference type="GO" id="GO:0005634">
    <property type="term" value="C:nucleus"/>
    <property type="evidence" value="ECO:0007669"/>
    <property type="project" value="TreeGrafter"/>
</dbReference>
<dbReference type="SUPFAM" id="SSF56112">
    <property type="entry name" value="Protein kinase-like (PK-like)"/>
    <property type="match status" value="1"/>
</dbReference>
<dbReference type="Gene3D" id="1.10.510.10">
    <property type="entry name" value="Transferase(Phosphotransferase) domain 1"/>
    <property type="match status" value="1"/>
</dbReference>
<dbReference type="PROSITE" id="PS50011">
    <property type="entry name" value="PROTEIN_KINASE_DOM"/>
    <property type="match status" value="1"/>
</dbReference>
<accession>A0A6C0HBI8</accession>
<sequence length="464" mass="53868">MSNKPKPLELPIEENIPNVIGKGAYGCVHKPSLRCKTKKVNYHNKISKYMLKHHANSELKEYKTIQYADKKQYLYLGKPAKCIPDKNHANIRAIQKCGINNPVLSHYSLLVMDDGGENLSDFAKRFYKNPVTAENKNKIELFWIEAQRILYGLTLFMKHDIVHHDLKPQNIVYNEETNRMNFIDFGLMTSKQKIVDQCKESNYEFSSHWSFPFEIAYLNEKNFTRLCKKSRADKIRILQTIIESLDNENNNPFKTFFYSIMPNASSELRIASIKIIMTDFMDLLFELEENNYDDFLHKSINTIDSFGVGIALVSVLSMCVKFMEPAFANELNDLFAFMLCSHLPSRYEPVEALHRYEELISKYGLLEKHNKYYDNHIIKDGKAKPDNIEKLVSTLDTAKLKLSVEETKELSDRPPMICPPEKEPHPFQRRCIPKCKNGKIRNINTRCVKNKTVKNNDTTISTKA</sequence>
<evidence type="ECO:0000313" key="2">
    <source>
        <dbReference type="EMBL" id="QHT77747.1"/>
    </source>
</evidence>
<name>A0A6C0HBI8_9ZZZZ</name>